<keyword evidence="3 8" id="KW-1134">Transmembrane beta strand</keyword>
<dbReference type="Gene3D" id="2.170.130.10">
    <property type="entry name" value="TonB-dependent receptor, plug domain"/>
    <property type="match status" value="1"/>
</dbReference>
<feature type="chain" id="PRO_5040959050" evidence="9">
    <location>
        <begin position="22"/>
        <end position="825"/>
    </location>
</feature>
<dbReference type="InterPro" id="IPR036942">
    <property type="entry name" value="Beta-barrel_TonB_sf"/>
</dbReference>
<dbReference type="EMBL" id="JANCMU010000007">
    <property type="protein sequence ID" value="MDG4946803.1"/>
    <property type="molecule type" value="Genomic_DNA"/>
</dbReference>
<proteinExistence type="inferred from homology"/>
<feature type="domain" description="Outer membrane protein beta-barrel" evidence="11">
    <location>
        <begin position="375"/>
        <end position="799"/>
    </location>
</feature>
<dbReference type="InterPro" id="IPR008969">
    <property type="entry name" value="CarboxyPept-like_regulatory"/>
</dbReference>
<feature type="domain" description="TonB-dependent receptor plug" evidence="10">
    <location>
        <begin position="154"/>
        <end position="229"/>
    </location>
</feature>
<dbReference type="InterPro" id="IPR012910">
    <property type="entry name" value="Plug_dom"/>
</dbReference>
<comment type="subcellular location">
    <subcellularLocation>
        <location evidence="1 8">Cell outer membrane</location>
        <topology evidence="1 8">Multi-pass membrane protein</topology>
    </subcellularLocation>
</comment>
<dbReference type="GO" id="GO:0009279">
    <property type="term" value="C:cell outer membrane"/>
    <property type="evidence" value="ECO:0007669"/>
    <property type="project" value="UniProtKB-SubCell"/>
</dbReference>
<dbReference type="InterPro" id="IPR037066">
    <property type="entry name" value="Plug_dom_sf"/>
</dbReference>
<keyword evidence="4 8" id="KW-0812">Transmembrane</keyword>
<dbReference type="PANTHER" id="PTHR30069:SF29">
    <property type="entry name" value="HEMOGLOBIN AND HEMOGLOBIN-HAPTOGLOBIN-BINDING PROTEIN 1-RELATED"/>
    <property type="match status" value="1"/>
</dbReference>
<dbReference type="Proteomes" id="UP001152599">
    <property type="component" value="Unassembled WGS sequence"/>
</dbReference>
<dbReference type="PANTHER" id="PTHR30069">
    <property type="entry name" value="TONB-DEPENDENT OUTER MEMBRANE RECEPTOR"/>
    <property type="match status" value="1"/>
</dbReference>
<keyword evidence="6 8" id="KW-0472">Membrane</keyword>
<keyword evidence="7 8" id="KW-0998">Cell outer membrane</keyword>
<evidence type="ECO:0000256" key="8">
    <source>
        <dbReference type="PROSITE-ProRule" id="PRU01360"/>
    </source>
</evidence>
<gene>
    <name evidence="12" type="ORF">NMK71_10280</name>
</gene>
<evidence type="ECO:0000256" key="2">
    <source>
        <dbReference type="ARBA" id="ARBA00022448"/>
    </source>
</evidence>
<dbReference type="AlphaFoldDB" id="A0A9X4MZ17"/>
<dbReference type="SUPFAM" id="SSF49464">
    <property type="entry name" value="Carboxypeptidase regulatory domain-like"/>
    <property type="match status" value="1"/>
</dbReference>
<evidence type="ECO:0000256" key="1">
    <source>
        <dbReference type="ARBA" id="ARBA00004571"/>
    </source>
</evidence>
<evidence type="ECO:0000256" key="4">
    <source>
        <dbReference type="ARBA" id="ARBA00022692"/>
    </source>
</evidence>
<evidence type="ECO:0000256" key="7">
    <source>
        <dbReference type="ARBA" id="ARBA00023237"/>
    </source>
</evidence>
<dbReference type="RefSeq" id="WP_304421124.1">
    <property type="nucleotide sequence ID" value="NZ_JANCMU010000007.1"/>
</dbReference>
<keyword evidence="2 8" id="KW-0813">Transport</keyword>
<accession>A0A9X4MZ17</accession>
<keyword evidence="12" id="KW-0675">Receptor</keyword>
<dbReference type="InterPro" id="IPR039426">
    <property type="entry name" value="TonB-dep_rcpt-like"/>
</dbReference>
<dbReference type="Gene3D" id="2.60.40.1120">
    <property type="entry name" value="Carboxypeptidase-like, regulatory domain"/>
    <property type="match status" value="1"/>
</dbReference>
<evidence type="ECO:0000256" key="9">
    <source>
        <dbReference type="SAM" id="SignalP"/>
    </source>
</evidence>
<protein>
    <submittedName>
        <fullName evidence="12">TonB-dependent receptor</fullName>
    </submittedName>
</protein>
<dbReference type="Pfam" id="PF14905">
    <property type="entry name" value="OMP_b-brl_3"/>
    <property type="match status" value="1"/>
</dbReference>
<dbReference type="Pfam" id="PF13620">
    <property type="entry name" value="CarboxypepD_reg"/>
    <property type="match status" value="1"/>
</dbReference>
<comment type="similarity">
    <text evidence="8">Belongs to the TonB-dependent receptor family.</text>
</comment>
<evidence type="ECO:0000313" key="13">
    <source>
        <dbReference type="Proteomes" id="UP001152599"/>
    </source>
</evidence>
<dbReference type="InterPro" id="IPR041700">
    <property type="entry name" value="OMP_b-brl_3"/>
</dbReference>
<dbReference type="Gene3D" id="2.40.170.20">
    <property type="entry name" value="TonB-dependent receptor, beta-barrel domain"/>
    <property type="match status" value="1"/>
</dbReference>
<evidence type="ECO:0000256" key="6">
    <source>
        <dbReference type="ARBA" id="ARBA00023136"/>
    </source>
</evidence>
<comment type="caution">
    <text evidence="12">The sequence shown here is derived from an EMBL/GenBank/DDBJ whole genome shotgun (WGS) entry which is preliminary data.</text>
</comment>
<sequence length="825" mass="92243">MKNLFTAVCMAALLAPPLAFANPVLETVEILSEEMGQITGRVVSQDGLGIPYASVEIFDDAGELIDGVLTDGDGNFTLSNKVFGSYTLKISVVGQKAIERIVEISQEQQNLGDIILTDDVINLGETTVRGEVSKIRSEIDKRVIEVGKDLVSAGATAGEVLNNIPSLNVDQQSGALSLRGNSNVRVFVDGKPSSIPADQLLKQLPSNSIEKVEIITNPSAKYEPDGNSGIVNIITTKEKRRGYNVTTNLGYTRGAKNKYNGSVNANLNTGNFNLFGNYSANVGESNMSGRMVNKTMGINQYLTLPGENEMHLAKVGFDWFINDKTAMTVYTNQSFGNMDMNNVSYLDYINGGSFRDASDYGYDRNGSDYSMNIKHDFEKEGHSLELDAFYSNFAMDGHTDFEWQTAMQGIEDPTLANQLGYYNQADEKDIKNTRVKLDYTLPFAEKGKIEAGFNYVKDANENSLLTTQHLPVYNEGAYVGNLEAQNTFFDFDRNIAALYLNIGYQWEKLGMQVGVRGEKVTEDILTVLNGSADIDDARSELNRDQTNFYPSVFFTYQATKSDQFSLNYSRRVDRPGVWALSPIRQWQTASMRQEGNPNLKPQFTDSYELGYMKTIGRMGSINASVFYRKVNDEMTQLTYLDEVNPNITIMRRDNVDDNQSYGAEVSWYLKANKWWSLNGGLNLYQSTLKSILADQGTYEVESTDFTGRLSNDFALNKALKLQLFTMYIGDRKTLQGSRESMFRQDIGLRYSFAQGKGSISARLSDIFDTFYAKSLMDRPVVQENEFHWESRTFYIGLNYSFGGKVKTRADKQRNQGDHDAGGIGF</sequence>
<dbReference type="GO" id="GO:0015344">
    <property type="term" value="F:siderophore uptake transmembrane transporter activity"/>
    <property type="evidence" value="ECO:0007669"/>
    <property type="project" value="TreeGrafter"/>
</dbReference>
<dbReference type="Pfam" id="PF07715">
    <property type="entry name" value="Plug"/>
    <property type="match status" value="1"/>
</dbReference>
<dbReference type="GO" id="GO:0044718">
    <property type="term" value="P:siderophore transmembrane transport"/>
    <property type="evidence" value="ECO:0007669"/>
    <property type="project" value="TreeGrafter"/>
</dbReference>
<evidence type="ECO:0000313" key="12">
    <source>
        <dbReference type="EMBL" id="MDG4946803.1"/>
    </source>
</evidence>
<organism evidence="12 13">
    <name type="scientific">Profundicola chukchiensis</name>
    <dbReference type="NCBI Taxonomy" id="2961959"/>
    <lineage>
        <taxon>Bacteria</taxon>
        <taxon>Pseudomonadati</taxon>
        <taxon>Bacteroidota</taxon>
        <taxon>Flavobacteriia</taxon>
        <taxon>Flavobacteriales</taxon>
        <taxon>Weeksellaceae</taxon>
        <taxon>Profundicola</taxon>
    </lineage>
</organism>
<dbReference type="PROSITE" id="PS52016">
    <property type="entry name" value="TONB_DEPENDENT_REC_3"/>
    <property type="match status" value="1"/>
</dbReference>
<name>A0A9X4MZ17_9FLAO</name>
<keyword evidence="5 9" id="KW-0732">Signal</keyword>
<keyword evidence="13" id="KW-1185">Reference proteome</keyword>
<evidence type="ECO:0000256" key="5">
    <source>
        <dbReference type="ARBA" id="ARBA00022729"/>
    </source>
</evidence>
<evidence type="ECO:0000259" key="11">
    <source>
        <dbReference type="Pfam" id="PF14905"/>
    </source>
</evidence>
<evidence type="ECO:0000256" key="3">
    <source>
        <dbReference type="ARBA" id="ARBA00022452"/>
    </source>
</evidence>
<reference evidence="12" key="1">
    <citation type="submission" date="2022-07" db="EMBL/GenBank/DDBJ databases">
        <title>Description and genome-wide analysis of Profundicola chukchiensis gen. nov., sp. nov., marine bacteria isolated from bottom sediments of the Chukchi Sea.</title>
        <authorList>
            <person name="Romanenko L."/>
            <person name="Otstavnykh N."/>
            <person name="Kurilenko V."/>
            <person name="Eremeev V."/>
            <person name="Velansky P."/>
            <person name="Mikhailov V."/>
            <person name="Isaeva M."/>
        </authorList>
    </citation>
    <scope>NUCLEOTIDE SEQUENCE</scope>
    <source>
        <strain evidence="12">KMM 9713</strain>
    </source>
</reference>
<feature type="signal peptide" evidence="9">
    <location>
        <begin position="1"/>
        <end position="21"/>
    </location>
</feature>
<dbReference type="SUPFAM" id="SSF56935">
    <property type="entry name" value="Porins"/>
    <property type="match status" value="1"/>
</dbReference>
<evidence type="ECO:0000259" key="10">
    <source>
        <dbReference type="Pfam" id="PF07715"/>
    </source>
</evidence>